<dbReference type="EMBL" id="CP001324">
    <property type="protein sequence ID" value="ACO61713.1"/>
    <property type="molecule type" value="Genomic_DNA"/>
</dbReference>
<evidence type="ECO:0000259" key="1">
    <source>
        <dbReference type="Pfam" id="PF17820"/>
    </source>
</evidence>
<sequence length="219" mass="22737">MRYFMRYLLACSAGESSVGEGRAAERAESTRKTPPTMMTTRVLLAPTTRSSIAVGKGKAFANDSTSRGATRVVTTALPSTASRAKITISGGALALALAFTPPALAALDPYGGVGLEIYVGPDRLPAIVEFLPTKTTGPAHDAGLRLNDKILEVNGVAATELGGLQGVAKALRGEAGTDVDVTVGRGRGRAPLAVEKVRMKREEIAPNPRSCFVASCARV</sequence>
<keyword evidence="3" id="KW-1185">Reference proteome</keyword>
<dbReference type="AlphaFoldDB" id="C1E1C7"/>
<dbReference type="InterPro" id="IPR041489">
    <property type="entry name" value="PDZ_6"/>
</dbReference>
<organism evidence="2 3">
    <name type="scientific">Micromonas commoda (strain RCC299 / NOUM17 / CCMP2709)</name>
    <name type="common">Picoplanktonic green alga</name>
    <dbReference type="NCBI Taxonomy" id="296587"/>
    <lineage>
        <taxon>Eukaryota</taxon>
        <taxon>Viridiplantae</taxon>
        <taxon>Chlorophyta</taxon>
        <taxon>Mamiellophyceae</taxon>
        <taxon>Mamiellales</taxon>
        <taxon>Mamiellaceae</taxon>
        <taxon>Micromonas</taxon>
    </lineage>
</organism>
<dbReference type="InParanoid" id="C1E1C7"/>
<reference evidence="2 3" key="1">
    <citation type="journal article" date="2009" name="Science">
        <title>Green evolution and dynamic adaptations revealed by genomes of the marine picoeukaryotes Micromonas.</title>
        <authorList>
            <person name="Worden A.Z."/>
            <person name="Lee J.H."/>
            <person name="Mock T."/>
            <person name="Rouze P."/>
            <person name="Simmons M.P."/>
            <person name="Aerts A.L."/>
            <person name="Allen A.E."/>
            <person name="Cuvelier M.L."/>
            <person name="Derelle E."/>
            <person name="Everett M.V."/>
            <person name="Foulon E."/>
            <person name="Grimwood J."/>
            <person name="Gundlach H."/>
            <person name="Henrissat B."/>
            <person name="Napoli C."/>
            <person name="McDonald S.M."/>
            <person name="Parker M.S."/>
            <person name="Rombauts S."/>
            <person name="Salamov A."/>
            <person name="Von Dassow P."/>
            <person name="Badger J.H."/>
            <person name="Coutinho P.M."/>
            <person name="Demir E."/>
            <person name="Dubchak I."/>
            <person name="Gentemann C."/>
            <person name="Eikrem W."/>
            <person name="Gready J.E."/>
            <person name="John U."/>
            <person name="Lanier W."/>
            <person name="Lindquist E.A."/>
            <person name="Lucas S."/>
            <person name="Mayer K.F."/>
            <person name="Moreau H."/>
            <person name="Not F."/>
            <person name="Otillar R."/>
            <person name="Panaud O."/>
            <person name="Pangilinan J."/>
            <person name="Paulsen I."/>
            <person name="Piegu B."/>
            <person name="Poliakov A."/>
            <person name="Robbens S."/>
            <person name="Schmutz J."/>
            <person name="Toulza E."/>
            <person name="Wyss T."/>
            <person name="Zelensky A."/>
            <person name="Zhou K."/>
            <person name="Armbrust E.V."/>
            <person name="Bhattacharya D."/>
            <person name="Goodenough U.W."/>
            <person name="Van de Peer Y."/>
            <person name="Grigoriev I.V."/>
        </authorList>
    </citation>
    <scope>NUCLEOTIDE SEQUENCE [LARGE SCALE GENOMIC DNA]</scope>
    <source>
        <strain evidence="3">RCC299 / NOUM17</strain>
    </source>
</reference>
<accession>C1E1C7</accession>
<feature type="domain" description="PDZ" evidence="1">
    <location>
        <begin position="137"/>
        <end position="183"/>
    </location>
</feature>
<evidence type="ECO:0000313" key="3">
    <source>
        <dbReference type="Proteomes" id="UP000002009"/>
    </source>
</evidence>
<protein>
    <recommendedName>
        <fullName evidence="1">PDZ domain-containing protein</fullName>
    </recommendedName>
</protein>
<dbReference type="SUPFAM" id="SSF50156">
    <property type="entry name" value="PDZ domain-like"/>
    <property type="match status" value="1"/>
</dbReference>
<dbReference type="InterPro" id="IPR036034">
    <property type="entry name" value="PDZ_sf"/>
</dbReference>
<proteinExistence type="predicted"/>
<dbReference type="Pfam" id="PF17820">
    <property type="entry name" value="PDZ_6"/>
    <property type="match status" value="1"/>
</dbReference>
<dbReference type="KEGG" id="mis:MICPUN_56823"/>
<dbReference type="GeneID" id="8242081"/>
<dbReference type="Proteomes" id="UP000002009">
    <property type="component" value="Chromosome 3"/>
</dbReference>
<gene>
    <name evidence="2" type="ORF">MICPUN_56823</name>
</gene>
<dbReference type="RefSeq" id="XP_002500455.1">
    <property type="nucleotide sequence ID" value="XM_002500409.1"/>
</dbReference>
<dbReference type="CDD" id="cd06782">
    <property type="entry name" value="cpPDZ_CPP-like"/>
    <property type="match status" value="1"/>
</dbReference>
<name>C1E1C7_MICCC</name>
<dbReference type="Gene3D" id="2.30.42.10">
    <property type="match status" value="1"/>
</dbReference>
<evidence type="ECO:0000313" key="2">
    <source>
        <dbReference type="EMBL" id="ACO61713.1"/>
    </source>
</evidence>
<dbReference type="OrthoDB" id="10033291at2759"/>